<organism evidence="1">
    <name type="scientific">uncultured Nocardioidaceae bacterium</name>
    <dbReference type="NCBI Taxonomy" id="253824"/>
    <lineage>
        <taxon>Bacteria</taxon>
        <taxon>Bacillati</taxon>
        <taxon>Actinomycetota</taxon>
        <taxon>Actinomycetes</taxon>
        <taxon>Propionibacteriales</taxon>
        <taxon>Nocardioidaceae</taxon>
        <taxon>environmental samples</taxon>
    </lineage>
</organism>
<protein>
    <submittedName>
        <fullName evidence="1">Uncharacterized protein</fullName>
    </submittedName>
</protein>
<name>A0A6J4N8L5_9ACTN</name>
<dbReference type="AlphaFoldDB" id="A0A6J4N8L5"/>
<reference evidence="1" key="1">
    <citation type="submission" date="2020-02" db="EMBL/GenBank/DDBJ databases">
        <authorList>
            <person name="Meier V. D."/>
        </authorList>
    </citation>
    <scope>NUCLEOTIDE SEQUENCE</scope>
    <source>
        <strain evidence="1">AVDCRST_MAG21</strain>
    </source>
</reference>
<feature type="non-terminal residue" evidence="1">
    <location>
        <position position="38"/>
    </location>
</feature>
<feature type="non-terminal residue" evidence="1">
    <location>
        <position position="1"/>
    </location>
</feature>
<gene>
    <name evidence="1" type="ORF">AVDCRST_MAG21-1560</name>
</gene>
<evidence type="ECO:0000313" key="1">
    <source>
        <dbReference type="EMBL" id="CAA9377935.1"/>
    </source>
</evidence>
<sequence>GALTSAVGVAASSRRRSEPLHRLVTCFAVLRPGHDPAM</sequence>
<proteinExistence type="predicted"/>
<dbReference type="EMBL" id="CADCUL010000137">
    <property type="protein sequence ID" value="CAA9377935.1"/>
    <property type="molecule type" value="Genomic_DNA"/>
</dbReference>
<accession>A0A6J4N8L5</accession>